<dbReference type="GO" id="GO:0033389">
    <property type="term" value="P:putrescine biosynthetic process from arginine, via agmatine"/>
    <property type="evidence" value="ECO:0007669"/>
    <property type="project" value="TreeGrafter"/>
</dbReference>
<protein>
    <submittedName>
        <fullName evidence="4">Arginase</fullName>
    </submittedName>
</protein>
<evidence type="ECO:0000256" key="1">
    <source>
        <dbReference type="ARBA" id="ARBA00022723"/>
    </source>
</evidence>
<evidence type="ECO:0000313" key="4">
    <source>
        <dbReference type="EMBL" id="ANH83260.1"/>
    </source>
</evidence>
<gene>
    <name evidence="4" type="ORF">A8C56_21780</name>
</gene>
<evidence type="ECO:0000313" key="5">
    <source>
        <dbReference type="Proteomes" id="UP000077667"/>
    </source>
</evidence>
<dbReference type="PROSITE" id="PS51409">
    <property type="entry name" value="ARGINASE_2"/>
    <property type="match status" value="1"/>
</dbReference>
<reference evidence="4 5" key="1">
    <citation type="submission" date="2016-05" db="EMBL/GenBank/DDBJ databases">
        <title>Niabella ginsenosidivorans BS26 whole genome sequencing.</title>
        <authorList>
            <person name="Im W.T."/>
            <person name="Siddiqi M.Z."/>
        </authorList>
    </citation>
    <scope>NUCLEOTIDE SEQUENCE [LARGE SCALE GENOMIC DNA]</scope>
    <source>
        <strain evidence="4 5">BS26</strain>
    </source>
</reference>
<keyword evidence="5" id="KW-1185">Reference proteome</keyword>
<dbReference type="Proteomes" id="UP000077667">
    <property type="component" value="Chromosome"/>
</dbReference>
<dbReference type="EMBL" id="CP015772">
    <property type="protein sequence ID" value="ANH83260.1"/>
    <property type="molecule type" value="Genomic_DNA"/>
</dbReference>
<dbReference type="Gene3D" id="3.40.800.10">
    <property type="entry name" value="Ureohydrolase domain"/>
    <property type="match status" value="1"/>
</dbReference>
<dbReference type="GO" id="GO:0008783">
    <property type="term" value="F:agmatinase activity"/>
    <property type="evidence" value="ECO:0007669"/>
    <property type="project" value="TreeGrafter"/>
</dbReference>
<comment type="similarity">
    <text evidence="3">Belongs to the arginase family.</text>
</comment>
<dbReference type="InterPro" id="IPR006035">
    <property type="entry name" value="Ureohydrolase"/>
</dbReference>
<dbReference type="GO" id="GO:0046872">
    <property type="term" value="F:metal ion binding"/>
    <property type="evidence" value="ECO:0007669"/>
    <property type="project" value="UniProtKB-KW"/>
</dbReference>
<dbReference type="InterPro" id="IPR023696">
    <property type="entry name" value="Ureohydrolase_dom_sf"/>
</dbReference>
<organism evidence="4 5">
    <name type="scientific">Niabella ginsenosidivorans</name>
    <dbReference type="NCBI Taxonomy" id="1176587"/>
    <lineage>
        <taxon>Bacteria</taxon>
        <taxon>Pseudomonadati</taxon>
        <taxon>Bacteroidota</taxon>
        <taxon>Chitinophagia</taxon>
        <taxon>Chitinophagales</taxon>
        <taxon>Chitinophagaceae</taxon>
        <taxon>Niabella</taxon>
    </lineage>
</organism>
<accession>A0A1A9I967</accession>
<evidence type="ECO:0000256" key="3">
    <source>
        <dbReference type="PROSITE-ProRule" id="PRU00742"/>
    </source>
</evidence>
<keyword evidence="2" id="KW-0378">Hydrolase</keyword>
<dbReference type="Pfam" id="PF00491">
    <property type="entry name" value="Arginase"/>
    <property type="match status" value="1"/>
</dbReference>
<dbReference type="CDD" id="cd09988">
    <property type="entry name" value="Formimidoylglutamase"/>
    <property type="match status" value="1"/>
</dbReference>
<evidence type="ECO:0000256" key="2">
    <source>
        <dbReference type="ARBA" id="ARBA00022801"/>
    </source>
</evidence>
<dbReference type="STRING" id="1176587.A8C56_21780"/>
<proteinExistence type="inferred from homology"/>
<dbReference type="AlphaFoldDB" id="A0A1A9I967"/>
<name>A0A1A9I967_9BACT</name>
<dbReference type="OrthoDB" id="931936at2"/>
<dbReference type="SUPFAM" id="SSF52768">
    <property type="entry name" value="Arginase/deacetylase"/>
    <property type="match status" value="1"/>
</dbReference>
<sequence length="377" mass="42775">MSDHMNISAFLSPVHLVEITGDNTYQPNQIGRSIDLYDEYFPDLEQTELVIVGCGEQRGNGILGIPASAPDAVRRHFYSLFFWHEGIKIADIGDVKQGASYSDTIAALKTVLTALLEEGKTVIVLGGSHDLTLAQYGAYAALKKVIDASVVDAIIDLDMESPFANDNFLMEMLTAEPNFIRHYNHIGFQSYLVHPGMLQTLDKLKFDFYRVGHVKEDIEQIEPAIRGSHLFSFDINAVANAYAPANQLTPNGFNGEEACILMQYAGMSASVNTIGIYGYDVRKDRDELTARQISHMLWYAIDGVHRKKREADLLEKEAFNEYLMIFSEIETSFLQSKRTGRWWMQLPNKQFIPCSYKDYQMAAKGEIPERWFREQQR</sequence>
<dbReference type="PANTHER" id="PTHR11358">
    <property type="entry name" value="ARGINASE/AGMATINASE"/>
    <property type="match status" value="1"/>
</dbReference>
<dbReference type="KEGG" id="nia:A8C56_21780"/>
<dbReference type="PANTHER" id="PTHR11358:SF26">
    <property type="entry name" value="GUANIDINO ACID HYDROLASE, MITOCHONDRIAL"/>
    <property type="match status" value="1"/>
</dbReference>
<keyword evidence="1" id="KW-0479">Metal-binding</keyword>